<keyword evidence="7" id="KW-0210">Decarboxylase</keyword>
<proteinExistence type="inferred from homology"/>
<name>A0A1F7GEA2_9BACT</name>
<evidence type="ECO:0000256" key="8">
    <source>
        <dbReference type="ARBA" id="ARBA00022968"/>
    </source>
</evidence>
<evidence type="ECO:0000256" key="9">
    <source>
        <dbReference type="ARBA" id="ARBA00022989"/>
    </source>
</evidence>
<comment type="cofactor">
    <cofactor evidence="1">
        <name>NAD(+)</name>
        <dbReference type="ChEBI" id="CHEBI:57540"/>
    </cofactor>
</comment>
<evidence type="ECO:0000259" key="15">
    <source>
        <dbReference type="Pfam" id="PF16363"/>
    </source>
</evidence>
<keyword evidence="13" id="KW-0325">Glycoprotein</keyword>
<keyword evidence="12" id="KW-0472">Membrane</keyword>
<dbReference type="EC" id="4.1.1.35" evidence="5"/>
<keyword evidence="9" id="KW-1133">Transmembrane helix</keyword>
<dbReference type="Gene3D" id="3.40.50.720">
    <property type="entry name" value="NAD(P)-binding Rossmann-like Domain"/>
    <property type="match status" value="1"/>
</dbReference>
<dbReference type="UniPathway" id="UPA00796">
    <property type="reaction ID" value="UER00771"/>
</dbReference>
<dbReference type="AlphaFoldDB" id="A0A1F7GEA2"/>
<dbReference type="CDD" id="cd05230">
    <property type="entry name" value="UGD_SDR_e"/>
    <property type="match status" value="1"/>
</dbReference>
<sequence>MTILVTGGAGFIGSHLCERLIKEDYNLICVDNLTTGLKITLNSLLKNPRFKFINHDVVKPLNIKSKVDAIFHLASPASPNHHSKISYLALPMATMLVNTTGTLNCLELAKRNHARFLFASTSEVYGNPLEHPQKESYNGNVSTTSPRAVYDEAKRFGETISYYFYRNEKVDVRIARIFNTYGPRMLKADMRMIIKFVTQAISGKPLTIYGNGKQTRSLCYIDDMVVGLMRLMFYPNTKGEIINLGSEKENTVLQYAQMIIKLTGSKSKIIFSEPLPENDPLQRRPDISKAKKLLNWKPKTSLEIGLQKMINYIYPSSSDLQLAQREKAD</sequence>
<organism evidence="16 17">
    <name type="scientific">Candidatus Roizmanbacteria bacterium RIFCSPHIGHO2_01_FULL_39_12c</name>
    <dbReference type="NCBI Taxonomy" id="1802031"/>
    <lineage>
        <taxon>Bacteria</taxon>
        <taxon>Candidatus Roizmaniibacteriota</taxon>
    </lineage>
</organism>
<gene>
    <name evidence="16" type="ORF">A2774_02350</name>
</gene>
<dbReference type="Pfam" id="PF16363">
    <property type="entry name" value="GDP_Man_Dehyd"/>
    <property type="match status" value="1"/>
</dbReference>
<evidence type="ECO:0000313" key="17">
    <source>
        <dbReference type="Proteomes" id="UP000177208"/>
    </source>
</evidence>
<dbReference type="InterPro" id="IPR016040">
    <property type="entry name" value="NAD(P)-bd_dom"/>
</dbReference>
<evidence type="ECO:0000256" key="1">
    <source>
        <dbReference type="ARBA" id="ARBA00001911"/>
    </source>
</evidence>
<evidence type="ECO:0000256" key="6">
    <source>
        <dbReference type="ARBA" id="ARBA00022692"/>
    </source>
</evidence>
<keyword evidence="11" id="KW-0333">Golgi apparatus</keyword>
<evidence type="ECO:0000256" key="2">
    <source>
        <dbReference type="ARBA" id="ARBA00004447"/>
    </source>
</evidence>
<dbReference type="GO" id="GO:0070403">
    <property type="term" value="F:NAD+ binding"/>
    <property type="evidence" value="ECO:0007669"/>
    <property type="project" value="InterPro"/>
</dbReference>
<reference evidence="16 17" key="1">
    <citation type="journal article" date="2016" name="Nat. Commun.">
        <title>Thousands of microbial genomes shed light on interconnected biogeochemical processes in an aquifer system.</title>
        <authorList>
            <person name="Anantharaman K."/>
            <person name="Brown C.T."/>
            <person name="Hug L.A."/>
            <person name="Sharon I."/>
            <person name="Castelle C.J."/>
            <person name="Probst A.J."/>
            <person name="Thomas B.C."/>
            <person name="Singh A."/>
            <person name="Wilkins M.J."/>
            <person name="Karaoz U."/>
            <person name="Brodie E.L."/>
            <person name="Williams K.H."/>
            <person name="Hubbard S.S."/>
            <person name="Banfield J.F."/>
        </authorList>
    </citation>
    <scope>NUCLEOTIDE SEQUENCE [LARGE SCALE GENOMIC DNA]</scope>
</reference>
<protein>
    <recommendedName>
        <fullName evidence="5">UDP-glucuronate decarboxylase</fullName>
        <ecNumber evidence="5">4.1.1.35</ecNumber>
    </recommendedName>
</protein>
<keyword evidence="10" id="KW-0520">NAD</keyword>
<dbReference type="PANTHER" id="PTHR43078:SF6">
    <property type="entry name" value="UDP-GLUCURONIC ACID DECARBOXYLASE 1"/>
    <property type="match status" value="1"/>
</dbReference>
<evidence type="ECO:0000313" key="16">
    <source>
        <dbReference type="EMBL" id="OGK17218.1"/>
    </source>
</evidence>
<keyword evidence="6" id="KW-0812">Transmembrane</keyword>
<dbReference type="EMBL" id="MFZG01000010">
    <property type="protein sequence ID" value="OGK17218.1"/>
    <property type="molecule type" value="Genomic_DNA"/>
</dbReference>
<dbReference type="GO" id="GO:0005737">
    <property type="term" value="C:cytoplasm"/>
    <property type="evidence" value="ECO:0007669"/>
    <property type="project" value="TreeGrafter"/>
</dbReference>
<dbReference type="Proteomes" id="UP000177208">
    <property type="component" value="Unassembled WGS sequence"/>
</dbReference>
<evidence type="ECO:0000256" key="11">
    <source>
        <dbReference type="ARBA" id="ARBA00023034"/>
    </source>
</evidence>
<comment type="caution">
    <text evidence="16">The sequence shown here is derived from an EMBL/GenBank/DDBJ whole genome shotgun (WGS) entry which is preliminary data.</text>
</comment>
<evidence type="ECO:0000256" key="4">
    <source>
        <dbReference type="ARBA" id="ARBA00007505"/>
    </source>
</evidence>
<comment type="pathway">
    <text evidence="3">Nucleotide-sugar biosynthesis; UDP-alpha-D-xylose biosynthesis; UDP-alpha-D-xylose from UDP-alpha-D-glucuronate: step 1/1.</text>
</comment>
<evidence type="ECO:0000256" key="7">
    <source>
        <dbReference type="ARBA" id="ARBA00022793"/>
    </source>
</evidence>
<keyword evidence="8" id="KW-0735">Signal-anchor</keyword>
<evidence type="ECO:0000256" key="14">
    <source>
        <dbReference type="ARBA" id="ARBA00023239"/>
    </source>
</evidence>
<evidence type="ECO:0000256" key="5">
    <source>
        <dbReference type="ARBA" id="ARBA00012290"/>
    </source>
</evidence>
<keyword evidence="14" id="KW-0456">Lyase</keyword>
<dbReference type="GO" id="GO:0033320">
    <property type="term" value="P:UDP-D-xylose biosynthetic process"/>
    <property type="evidence" value="ECO:0007669"/>
    <property type="project" value="UniProtKB-UniPathway"/>
</dbReference>
<dbReference type="PANTHER" id="PTHR43078">
    <property type="entry name" value="UDP-GLUCURONIC ACID DECARBOXYLASE-RELATED"/>
    <property type="match status" value="1"/>
</dbReference>
<comment type="subcellular location">
    <subcellularLocation>
        <location evidence="2">Golgi apparatus</location>
        <location evidence="2">Golgi stack membrane</location>
        <topology evidence="2">Single-pass type II membrane protein</topology>
    </subcellularLocation>
</comment>
<accession>A0A1F7GEA2</accession>
<dbReference type="GO" id="GO:0042732">
    <property type="term" value="P:D-xylose metabolic process"/>
    <property type="evidence" value="ECO:0007669"/>
    <property type="project" value="InterPro"/>
</dbReference>
<feature type="domain" description="NAD(P)-binding" evidence="15">
    <location>
        <begin position="4"/>
        <end position="309"/>
    </location>
</feature>
<dbReference type="GO" id="GO:0048040">
    <property type="term" value="F:UDP-glucuronate decarboxylase activity"/>
    <property type="evidence" value="ECO:0007669"/>
    <property type="project" value="UniProtKB-EC"/>
</dbReference>
<dbReference type="FunFam" id="3.40.50.720:FF:000065">
    <property type="entry name" value="UDP-glucuronic acid decarboxylase 1"/>
    <property type="match status" value="1"/>
</dbReference>
<dbReference type="SUPFAM" id="SSF51735">
    <property type="entry name" value="NAD(P)-binding Rossmann-fold domains"/>
    <property type="match status" value="1"/>
</dbReference>
<evidence type="ECO:0000256" key="3">
    <source>
        <dbReference type="ARBA" id="ARBA00005100"/>
    </source>
</evidence>
<comment type="similarity">
    <text evidence="4">Belongs to the NAD(P)-dependent epimerase/dehydratase family. UDP-glucuronic acid decarboxylase subfamily.</text>
</comment>
<evidence type="ECO:0000256" key="12">
    <source>
        <dbReference type="ARBA" id="ARBA00023136"/>
    </source>
</evidence>
<dbReference type="InterPro" id="IPR044516">
    <property type="entry name" value="UXS-like"/>
</dbReference>
<dbReference type="InterPro" id="IPR036291">
    <property type="entry name" value="NAD(P)-bd_dom_sf"/>
</dbReference>
<evidence type="ECO:0000256" key="13">
    <source>
        <dbReference type="ARBA" id="ARBA00023180"/>
    </source>
</evidence>
<evidence type="ECO:0000256" key="10">
    <source>
        <dbReference type="ARBA" id="ARBA00023027"/>
    </source>
</evidence>